<comment type="caution">
    <text evidence="13">The sequence shown here is derived from an EMBL/GenBank/DDBJ whole genome shotgun (WGS) entry which is preliminary data.</text>
</comment>
<dbReference type="EMBL" id="MU864407">
    <property type="protein sequence ID" value="KAK4187215.1"/>
    <property type="molecule type" value="Genomic_DNA"/>
</dbReference>
<dbReference type="GO" id="GO:0004376">
    <property type="term" value="F:GPI mannosyltransferase activity"/>
    <property type="evidence" value="ECO:0007669"/>
    <property type="project" value="InterPro"/>
</dbReference>
<protein>
    <recommendedName>
        <fullName evidence="4 12">GPI mannosyltransferase 2</fullName>
        <ecNumber evidence="12">2.4.1.-</ecNumber>
    </recommendedName>
</protein>
<evidence type="ECO:0000256" key="11">
    <source>
        <dbReference type="ARBA" id="ARBA00023136"/>
    </source>
</evidence>
<feature type="transmembrane region" description="Helical" evidence="12">
    <location>
        <begin position="191"/>
        <end position="209"/>
    </location>
</feature>
<reference evidence="13" key="1">
    <citation type="journal article" date="2023" name="Mol. Phylogenet. Evol.">
        <title>Genome-scale phylogeny and comparative genomics of the fungal order Sordariales.</title>
        <authorList>
            <person name="Hensen N."/>
            <person name="Bonometti L."/>
            <person name="Westerberg I."/>
            <person name="Brannstrom I.O."/>
            <person name="Guillou S."/>
            <person name="Cros-Aarteil S."/>
            <person name="Calhoun S."/>
            <person name="Haridas S."/>
            <person name="Kuo A."/>
            <person name="Mondo S."/>
            <person name="Pangilinan J."/>
            <person name="Riley R."/>
            <person name="LaButti K."/>
            <person name="Andreopoulos B."/>
            <person name="Lipzen A."/>
            <person name="Chen C."/>
            <person name="Yan M."/>
            <person name="Daum C."/>
            <person name="Ng V."/>
            <person name="Clum A."/>
            <person name="Steindorff A."/>
            <person name="Ohm R.A."/>
            <person name="Martin F."/>
            <person name="Silar P."/>
            <person name="Natvig D.O."/>
            <person name="Lalanne C."/>
            <person name="Gautier V."/>
            <person name="Ament-Velasquez S.L."/>
            <person name="Kruys A."/>
            <person name="Hutchinson M.I."/>
            <person name="Powell A.J."/>
            <person name="Barry K."/>
            <person name="Miller A.N."/>
            <person name="Grigoriev I.V."/>
            <person name="Debuchy R."/>
            <person name="Gladieux P."/>
            <person name="Hiltunen Thoren M."/>
            <person name="Johannesson H."/>
        </authorList>
    </citation>
    <scope>NUCLEOTIDE SEQUENCE</scope>
    <source>
        <strain evidence="13">PSN309</strain>
    </source>
</reference>
<feature type="transmembrane region" description="Helical" evidence="12">
    <location>
        <begin position="267"/>
        <end position="290"/>
    </location>
</feature>
<dbReference type="GO" id="GO:0006506">
    <property type="term" value="P:GPI anchor biosynthetic process"/>
    <property type="evidence" value="ECO:0007669"/>
    <property type="project" value="UniProtKB-KW"/>
</dbReference>
<evidence type="ECO:0000313" key="14">
    <source>
        <dbReference type="Proteomes" id="UP001302126"/>
    </source>
</evidence>
<comment type="pathway">
    <text evidence="2 12">Glycolipid biosynthesis; glycosylphosphatidylinositol-anchor biosynthesis.</text>
</comment>
<evidence type="ECO:0000256" key="10">
    <source>
        <dbReference type="ARBA" id="ARBA00022989"/>
    </source>
</evidence>
<keyword evidence="8 12" id="KW-0812">Transmembrane</keyword>
<feature type="transmembrane region" description="Helical" evidence="12">
    <location>
        <begin position="136"/>
        <end position="155"/>
    </location>
</feature>
<evidence type="ECO:0000256" key="2">
    <source>
        <dbReference type="ARBA" id="ARBA00004687"/>
    </source>
</evidence>
<dbReference type="GO" id="GO:0031501">
    <property type="term" value="C:mannosyltransferase complex"/>
    <property type="evidence" value="ECO:0007669"/>
    <property type="project" value="TreeGrafter"/>
</dbReference>
<comment type="similarity">
    <text evidence="3 12">Belongs to the PIGV family.</text>
</comment>
<keyword evidence="14" id="KW-1185">Reference proteome</keyword>
<evidence type="ECO:0000256" key="7">
    <source>
        <dbReference type="ARBA" id="ARBA00022679"/>
    </source>
</evidence>
<evidence type="ECO:0000256" key="8">
    <source>
        <dbReference type="ARBA" id="ARBA00022692"/>
    </source>
</evidence>
<dbReference type="AlphaFoldDB" id="A0AAN6WS81"/>
<feature type="transmembrane region" description="Helical" evidence="12">
    <location>
        <begin position="32"/>
        <end position="55"/>
    </location>
</feature>
<keyword evidence="9 12" id="KW-0256">Endoplasmic reticulum</keyword>
<name>A0AAN6WS81_9PEZI</name>
<keyword evidence="11 12" id="KW-0472">Membrane</keyword>
<dbReference type="EC" id="2.4.1.-" evidence="12"/>
<dbReference type="GO" id="GO:0000009">
    <property type="term" value="F:alpha-1,6-mannosyltransferase activity"/>
    <property type="evidence" value="ECO:0007669"/>
    <property type="project" value="InterPro"/>
</dbReference>
<dbReference type="PANTHER" id="PTHR12468:SF2">
    <property type="entry name" value="GPI MANNOSYLTRANSFERASE 2"/>
    <property type="match status" value="1"/>
</dbReference>
<evidence type="ECO:0000313" key="13">
    <source>
        <dbReference type="EMBL" id="KAK4187215.1"/>
    </source>
</evidence>
<evidence type="ECO:0000256" key="5">
    <source>
        <dbReference type="ARBA" id="ARBA00022502"/>
    </source>
</evidence>
<comment type="subcellular location">
    <subcellularLocation>
        <location evidence="1 12">Endoplasmic reticulum membrane</location>
        <topology evidence="1 12">Multi-pass membrane protein</topology>
    </subcellularLocation>
</comment>
<evidence type="ECO:0000256" key="12">
    <source>
        <dbReference type="RuleBase" id="RU363112"/>
    </source>
</evidence>
<feature type="transmembrane region" description="Helical" evidence="12">
    <location>
        <begin position="432"/>
        <end position="451"/>
    </location>
</feature>
<evidence type="ECO:0000256" key="6">
    <source>
        <dbReference type="ARBA" id="ARBA00022676"/>
    </source>
</evidence>
<evidence type="ECO:0000256" key="1">
    <source>
        <dbReference type="ARBA" id="ARBA00004477"/>
    </source>
</evidence>
<organism evidence="13 14">
    <name type="scientific">Podospora australis</name>
    <dbReference type="NCBI Taxonomy" id="1536484"/>
    <lineage>
        <taxon>Eukaryota</taxon>
        <taxon>Fungi</taxon>
        <taxon>Dikarya</taxon>
        <taxon>Ascomycota</taxon>
        <taxon>Pezizomycotina</taxon>
        <taxon>Sordariomycetes</taxon>
        <taxon>Sordariomycetidae</taxon>
        <taxon>Sordariales</taxon>
        <taxon>Podosporaceae</taxon>
        <taxon>Podospora</taxon>
    </lineage>
</organism>
<evidence type="ECO:0000256" key="4">
    <source>
        <dbReference type="ARBA" id="ARBA00013795"/>
    </source>
</evidence>
<dbReference type="InterPro" id="IPR007315">
    <property type="entry name" value="PIG-V/Gpi18"/>
</dbReference>
<dbReference type="Proteomes" id="UP001302126">
    <property type="component" value="Unassembled WGS sequence"/>
</dbReference>
<comment type="function">
    <text evidence="12">Mannosyltransferase involved in glycosylphosphatidylinositol-anchor biosynthesis.</text>
</comment>
<dbReference type="Pfam" id="PF04188">
    <property type="entry name" value="Mannosyl_trans2"/>
    <property type="match status" value="1"/>
</dbReference>
<keyword evidence="7 12" id="KW-0808">Transferase</keyword>
<sequence>MADSGDSLNTKKAKTNTFVAQPHYHDQPYRTIAAAFAAWKVFLFAIALGCGLLGVDAYDTSAGVLIDPEGKSGGLISRFVSWDAIYFVSSAKRGYVFEQEWAFGAGLPVVLRGVLRGLRQLNIIAEPEGQGAFPEALVGIIVANTAHLLSAFVLFRLGRVVWRDRTLALVAALLHVLSPGGLFLSSPYAESSYALLAFSGYLLFALSCASESRPLYRDLYLIGAGVLFGLATLFRSNGILNGIPFAWEVLRHLPDLSRQPRNTVRRLIALGVGGLCVAAGSVIPQTIAYLRLCSPGASGQEPPRPWCQRLLPSIYTFNQEHYWNVGFLRYWTPGNIPLFVLATPMLAILVKSGVDQLTAAPSRRPENAAKSVESDGLLSLVRSAAAAQVVLAVLAITNYHVQIITRISSGLPLWYWWLAGSLVKGDKMGSHIVKYMVIYAAIQGALFASFLPPA</sequence>
<keyword evidence="5 12" id="KW-0337">GPI-anchor biosynthesis</keyword>
<accession>A0AAN6WS81</accession>
<gene>
    <name evidence="13" type="ORF">QBC35DRAFT_239848</name>
</gene>
<dbReference type="PANTHER" id="PTHR12468">
    <property type="entry name" value="GPI MANNOSYLTRANSFERASE 2"/>
    <property type="match status" value="1"/>
</dbReference>
<dbReference type="GO" id="GO:0005789">
    <property type="term" value="C:endoplasmic reticulum membrane"/>
    <property type="evidence" value="ECO:0007669"/>
    <property type="project" value="UniProtKB-SubCell"/>
</dbReference>
<feature type="transmembrane region" description="Helical" evidence="12">
    <location>
        <begin position="167"/>
        <end position="185"/>
    </location>
</feature>
<comment type="caution">
    <text evidence="12">Lacks conserved residue(s) required for the propagation of feature annotation.</text>
</comment>
<keyword evidence="10 12" id="KW-1133">Transmembrane helix</keyword>
<keyword evidence="6 12" id="KW-0328">Glycosyltransferase</keyword>
<evidence type="ECO:0000256" key="9">
    <source>
        <dbReference type="ARBA" id="ARBA00022824"/>
    </source>
</evidence>
<reference evidence="13" key="2">
    <citation type="submission" date="2023-05" db="EMBL/GenBank/DDBJ databases">
        <authorList>
            <consortium name="Lawrence Berkeley National Laboratory"/>
            <person name="Steindorff A."/>
            <person name="Hensen N."/>
            <person name="Bonometti L."/>
            <person name="Westerberg I."/>
            <person name="Brannstrom I.O."/>
            <person name="Guillou S."/>
            <person name="Cros-Aarteil S."/>
            <person name="Calhoun S."/>
            <person name="Haridas S."/>
            <person name="Kuo A."/>
            <person name="Mondo S."/>
            <person name="Pangilinan J."/>
            <person name="Riley R."/>
            <person name="Labutti K."/>
            <person name="Andreopoulos B."/>
            <person name="Lipzen A."/>
            <person name="Chen C."/>
            <person name="Yanf M."/>
            <person name="Daum C."/>
            <person name="Ng V."/>
            <person name="Clum A."/>
            <person name="Ohm R."/>
            <person name="Martin F."/>
            <person name="Silar P."/>
            <person name="Natvig D."/>
            <person name="Lalanne C."/>
            <person name="Gautier V."/>
            <person name="Ament-Velasquez S.L."/>
            <person name="Kruys A."/>
            <person name="Hutchinson M.I."/>
            <person name="Powell A.J."/>
            <person name="Barry K."/>
            <person name="Miller A.N."/>
            <person name="Grigoriev I.V."/>
            <person name="Debuchy R."/>
            <person name="Gladieux P."/>
            <person name="Thoren M.H."/>
            <person name="Johannesson H."/>
        </authorList>
    </citation>
    <scope>NUCLEOTIDE SEQUENCE</scope>
    <source>
        <strain evidence="13">PSN309</strain>
    </source>
</reference>
<evidence type="ECO:0000256" key="3">
    <source>
        <dbReference type="ARBA" id="ARBA00008698"/>
    </source>
</evidence>
<proteinExistence type="inferred from homology"/>